<feature type="region of interest" description="Disordered" evidence="1">
    <location>
        <begin position="3492"/>
        <end position="3526"/>
    </location>
</feature>
<protein>
    <submittedName>
        <fullName evidence="3">DUF1410 domain-containing protein</fullName>
    </submittedName>
</protein>
<feature type="compositionally biased region" description="Polar residues" evidence="1">
    <location>
        <begin position="1459"/>
        <end position="1468"/>
    </location>
</feature>
<feature type="region of interest" description="Disordered" evidence="1">
    <location>
        <begin position="3109"/>
        <end position="3148"/>
    </location>
</feature>
<name>A0AAJ2UCK0_9BACT</name>
<organism evidence="3 4">
    <name type="scientific">Mesomycoplasma ovipneumoniae</name>
    <dbReference type="NCBI Taxonomy" id="29562"/>
    <lineage>
        <taxon>Bacteria</taxon>
        <taxon>Bacillati</taxon>
        <taxon>Mycoplasmatota</taxon>
        <taxon>Mycoplasmoidales</taxon>
        <taxon>Metamycoplasmataceae</taxon>
        <taxon>Mesomycoplasma</taxon>
    </lineage>
</organism>
<sequence length="3911" mass="436834">MKKANLENQNNKTINSHLTKKLLASSGFLTGAIVSLSPYLAKVITPKTIYVQNFVADNVSPNSGDFSFKLQGKTKQDTDWAKKADLELVYISQKSRYSVKTKVEYDPKTDTFHTYADNLLGGSIYELQLVAPNNPRYYFSFSKTSQFFSTKNQVEKFSHYDIENDTILDLDLFDSQNLLDSANLILYYKEIGSNKILEAKGQLVAKNDQKQASFVLRNLDRNQKYEIVATKYYFDDPDQLFDLAISPLANRYFAPSPIAGKILNLNQKAYGLNSALLEISLAFENKNIKINPNEKINLEYYYKDELDNFQFGVANDVSLIVQNNKVFANLDLKQIPGGTKFWISRIWNNSGSLAISTNNNLSFISAPEIARIRTFVDANNTSSFDIKFNDQSLMLNGKEVKINFFADDQPTKMLSSSAQVVGNKLFSLAKNLPKEKHFTISSLEIVENATNFDESGQPQTSQIFFAQNFDQKQKKFFTNATSAMVESVVVDRITEDLSRVSMILDSVDDFIKDKIATLYFKVAGSSNLIKSEAQAFKINGDKLVLSWDLINLEPGTNYLIDSVGIADSTNEFVNKLYLNFGPNISANKLNWTTRPAVSSITYISKSDTTVELNIAFKNILESLKTAKITYSELKPSGVSKTIDAIIENNSIIANLEVNSLAKGQDYLIEKIEIDNYQSSKGDSDILKVSKTISQAQKIFGVHAPLVLTKIENTDEQQTSAKLKVTFSPETIKAIGKDKVKIYYSLAGSSKLLSAVASQTNNGGQNADNSLTFELKDLEIGSKYNINSVVLVKEIETFHQGQNTLVSERNILFGDTNSAVDSNQTSFFTQSAIVEVGYDNSYEQRVIATFILADAKGVFNGKTATLKYKLKAKNGSEEEAKQAKFKEGKISTKVNSNRISFDITNLYKQGLYQIDRNSIEIGDSSPQAVPAQTFSRTKRSVSLFDASQTTNTIPFKDNLLDSTEKSQFQTIPKTANVTKLELTERTKNTAKFEIEFGKEFSQAQNQPGQSEKLDDFLNKNKLKVRYKKYGGQEEEQIVEAKTNVDSQKTSFELTGLENGQQYVILGFEQVQTEGDGNTTPKVDIYLDDLDFYKDQIIATSAVISKIEIDTEVETQARLRLELKDGGRYTAGKKLIVELEKIDGAGGTNTQTQAQNLVLSGSSLNGIYDFTFLNLEKATKYKIKSVKFEKEVTPAANPGVTTFASRRSKRSLDPVLVNVDAQSIVEEEIGLLETDTSLEDKKSFITSAKSAMIVKIETESVTTTSLKVKLSLDNIDDYLGQKQIELSYKNLSTQASQTKQVGAIVDQAAKTISFDLTGLTPGDKYEIESVKLKEETTQVRNQLDLKKQEFKFEFDRSPDTQAGFEKQFFSPTPNLAQILPVSTSETSVQINIKLNDNGANWNNKFLQIKIKSKATQVPQPQIPTVYSAEIINGNAVFDISGLEKAGSYEIEELKVLDSLPSQPSTTSIQGGATVDGFDSTTQPNQKITKEFVLDAESATITDISYKSDNTSADISISFAQDEKFLYQSGANTKRKLQFTFQDSQSGHQVSAQKEFDSPAQNTSPKLDFSLDSVSPGSLYVLTKVEDITPEVEGAPKRLKTFKFNDNQPHAAQQTTTPEVLSKLYFATKPEVIAYSIDKISETKYLANFTIKDPLAGRDIAQGGFEGRDVKVTLQKLVDPKGTDLSAQTSQNVEVPAKIQNSKVSFELDNLEKNAIYKLLSLTWADREASGQNQTDPTVKVANPTTTTQSYSDFAIKVSDLQTNSKIEGNVSGNGSVEFGQNFIIQPESARIVKIDIDDKKVDSATITLTFDNSDKYLKHANYQDKLELVYYQTGLIDEKTADLTIDDSNPNEVKFKAELNSLEKGTGFRVLGIRQKGSSAGSRRRRSTTSSPNLNFVFDSKLTEDTKKFATLPIVNSILQFRNDRNPEDYDFLLSLKDTGEVFKQIQASQSKSIKAKIQYKKVVQGNEAKETIQEVIATLGSAQGQEKESNDSTEQNTTFKFTLTNLEPFAQYYITKIAYDTNDQLSNVLTTKTVNDGDENSGLFNFSPQAEEKRAFLTYPAKVEVKSIEIQPDFSQNNAKLTIKFDQKYKAFLDTYNKLKVNYTSPKGLGQSVEIDKTNFNSIRDTGSQEPSVEVTINNINEPGKYVVESLEFADEKSPSALLSSLEFPPVEIKESVTIAKRSFYTNTKVVAIRKKAISETTATIELVIEDPNGSFVGKKVKGTFTYNTNQSREEEGTIIADEIEKTSKVVFQLKGLSKNTDYSITSLVFDQSQTPQGQNAGGDTSQFNNQQNIEFNDEQIKINANADSSQAQEVTEIKQFKTTFESATALGITYQLDQTQNGKPWQKAKVRVFFSSQDKPLEEKSTRLKLVYKSSKQGISKTSTTFVNAELLLTQNQQGQTQQDWLNTQPDEAHYYYEFDLDNLDAGAQYTIIGLEDEAEKIKIIVPDPNAPIAVNFSSQANTQSSFSFNTAPLITKMTYVPSEKSIKLILAVENSQKLDFSNHRATIQYKKLDNQTSQYGWQDPTNKDRSTTSTDVADTITVRVPQRQQDPTNQAIQQQNEENFGITFLEFELGNLDKGSWYLIEEISLSARGQSTTPLSLYLDKEKMEPQDKKTETSESEKWQTIVNTTIESTTIQNVTTSTTPGSNITVDSNPKKTPELTNGYFQIELDSADLVFLKDKYNIQLELESVEKKIFYTESKEITDTNTSGGSGQNKQIILEAKGLIPGDKYTIKNYIFNLKDGDQGNFAVRLPQKLKVTPPDNNDSIDLKTQNAIKAIKYEAVSEGKTNIDVEFYNNNGELNNKELELSAEIDKDFGNKYIPDSWKEDDKKVTKSSTLTPIDGQIVSTLKFEITSGLKKAKQYIIKSIKQKDATSAGGVGQGSSGGGGTEITFDTPIKEETALQRKFYSKTEKTKLIKTEIKDVTTDSATITLEFDKDDAFLKDDLVTLYLEKDDKSQSIGATTLITNSGSSTDGAGGTGSNQDKLQATFKFLNILEPGIKYKINALTSKTVDLKVDDASKVQNPNLVAGWKFEPSKSPSPTSPTSSTSSTSSGTSSAQGQSQVILDFITQPLITNIIKETIEDDHAKIKLEGWTQDLQDAGFEPKFTVTKKQSTQQPQPQPAGSGAGTSNDIKEGQKEQSSPPVKDSITFKVEGLEQFTEYNNITLKLEKSTGTGGGGTLTTNQLSQDFTVPFAPEIASGAKQSLREFRTTAKTLNLATSNPVSLEPVSTSAVNISIKLKDDKQANSVADIPFILKYKKIFPTYEADVLESTTNPVLINVPEQKFTFNVLNLEPGAIYEVKEIVPFYENKHLKENHNIVDLKPDEELLKYLKDVESLPIKSNTQPSKPEKIYFSPLNVPVKLERAWSHPLRYDYYEGEQVYIKFNKEAGTAITLDWLKQNLKLELIPHRTHIGRVTKGQENVEKKLSEAGAYHEKTKGEFNADVTLSDLKWDPEKTTATLKVQPRSLKSIVAATIKITIKDVTKYHLNPTEELSTNTTTAAPTATATPPTAPGSTPPTTPDNSQSISFRLQSSAVMVTPTNVDYMNPGLIGFSYAIYDPLDLIQKTGKDYNPFGEFPHLTPYKEQDWLKVIINKQFNTTKSEATLDVPDKTIFNNIKGKRDAAKSWENPTVLDIPEEPVAIRTKTDNKYNIKYLTLYWRINSNTGTFEVPEKFRNAKKLWYPAGKLVHLPISLQFKNESLSSLSSSYSFVLNSPYANPGHIMPWASTANPHDAESIIAPGVNYWQLWNQGWMQHRDTSQLIPRINLFEKHISKVFWSAPSFEWTTNDRDLNNFFYLNRKVPVFTDYANTRNYKINTGQRWVTNFQNGKTWDIMYVHHRENHIKIPPNLVHTQMKWDYWWQTNSAPDLENVPHKSSWIISITSPLGKPLLYDPINYYAMLGPFEPPELPE</sequence>
<feature type="region of interest" description="Disordered" evidence="1">
    <location>
        <begin position="1545"/>
        <end position="1565"/>
    </location>
</feature>
<evidence type="ECO:0000313" key="3">
    <source>
        <dbReference type="EMBL" id="MDW2893512.1"/>
    </source>
</evidence>
<dbReference type="InterPro" id="IPR009849">
    <property type="entry name" value="DUF1410"/>
</dbReference>
<comment type="caution">
    <text evidence="3">The sequence shown here is derived from an EMBL/GenBank/DDBJ whole genome shotgun (WGS) entry which is preliminary data.</text>
</comment>
<feature type="compositionally biased region" description="Low complexity" evidence="1">
    <location>
        <begin position="3111"/>
        <end position="3125"/>
    </location>
</feature>
<feature type="region of interest" description="Disordered" evidence="1">
    <location>
        <begin position="2875"/>
        <end position="2894"/>
    </location>
</feature>
<evidence type="ECO:0000256" key="1">
    <source>
        <dbReference type="SAM" id="MobiDB-lite"/>
    </source>
</evidence>
<feature type="region of interest" description="Disordered" evidence="1">
    <location>
        <begin position="3031"/>
        <end position="3060"/>
    </location>
</feature>
<feature type="region of interest" description="Disordered" evidence="1">
    <location>
        <begin position="1459"/>
        <end position="1478"/>
    </location>
</feature>
<feature type="domain" description="DUF1410" evidence="2">
    <location>
        <begin position="1279"/>
        <end position="1337"/>
    </location>
</feature>
<reference evidence="3" key="1">
    <citation type="submission" date="2023-10" db="EMBL/GenBank/DDBJ databases">
        <title>Genome sequences of Mycoplasma ovipneumoniae isolated from goats.</title>
        <authorList>
            <person name="Spergser J."/>
        </authorList>
    </citation>
    <scope>NUCLEOTIDE SEQUENCE</scope>
    <source>
        <strain evidence="3">168</strain>
    </source>
</reference>
<feature type="compositionally biased region" description="Gly residues" evidence="1">
    <location>
        <begin position="2878"/>
        <end position="2890"/>
    </location>
</feature>
<dbReference type="RefSeq" id="WP_318052764.1">
    <property type="nucleotide sequence ID" value="NZ_JAWPFC010000005.1"/>
</dbReference>
<dbReference type="Pfam" id="PF07198">
    <property type="entry name" value="DUF1410"/>
    <property type="match status" value="1"/>
</dbReference>
<accession>A0AAJ2UCK0</accession>
<gene>
    <name evidence="3" type="ORF">R7U35_02270</name>
</gene>
<feature type="compositionally biased region" description="Low complexity" evidence="1">
    <location>
        <begin position="3037"/>
        <end position="3058"/>
    </location>
</feature>
<feature type="compositionally biased region" description="Pro residues" evidence="1">
    <location>
        <begin position="3511"/>
        <end position="3521"/>
    </location>
</feature>
<proteinExistence type="predicted"/>
<feature type="compositionally biased region" description="Low complexity" evidence="1">
    <location>
        <begin position="3497"/>
        <end position="3510"/>
    </location>
</feature>
<evidence type="ECO:0000259" key="2">
    <source>
        <dbReference type="Pfam" id="PF07198"/>
    </source>
</evidence>
<evidence type="ECO:0000313" key="4">
    <source>
        <dbReference type="Proteomes" id="UP001286563"/>
    </source>
</evidence>
<dbReference type="EMBL" id="JAWPFC010000005">
    <property type="protein sequence ID" value="MDW2893512.1"/>
    <property type="molecule type" value="Genomic_DNA"/>
</dbReference>
<dbReference type="Proteomes" id="UP001286563">
    <property type="component" value="Unassembled WGS sequence"/>
</dbReference>